<evidence type="ECO:0000313" key="8">
    <source>
        <dbReference type="RefSeq" id="XP_017782642.1"/>
    </source>
</evidence>
<protein>
    <submittedName>
        <fullName evidence="7 8">Serine-rich adhesin for platelets</fullName>
    </submittedName>
</protein>
<dbReference type="Pfam" id="PF00079">
    <property type="entry name" value="Serpin"/>
    <property type="match status" value="1"/>
</dbReference>
<dbReference type="PROSITE" id="PS00284">
    <property type="entry name" value="SERPIN"/>
    <property type="match status" value="1"/>
</dbReference>
<organism evidence="6 7">
    <name type="scientific">Nicrophorus vespilloides</name>
    <name type="common">Boreal carrion beetle</name>
    <dbReference type="NCBI Taxonomy" id="110193"/>
    <lineage>
        <taxon>Eukaryota</taxon>
        <taxon>Metazoa</taxon>
        <taxon>Ecdysozoa</taxon>
        <taxon>Arthropoda</taxon>
        <taxon>Hexapoda</taxon>
        <taxon>Insecta</taxon>
        <taxon>Pterygota</taxon>
        <taxon>Neoptera</taxon>
        <taxon>Endopterygota</taxon>
        <taxon>Coleoptera</taxon>
        <taxon>Polyphaga</taxon>
        <taxon>Staphyliniformia</taxon>
        <taxon>Silphidae</taxon>
        <taxon>Nicrophorinae</taxon>
        <taxon>Nicrophorus</taxon>
    </lineage>
</organism>
<feature type="region of interest" description="Disordered" evidence="4">
    <location>
        <begin position="193"/>
        <end position="265"/>
    </location>
</feature>
<dbReference type="InterPro" id="IPR023796">
    <property type="entry name" value="Serpin_dom"/>
</dbReference>
<dbReference type="InterPro" id="IPR000215">
    <property type="entry name" value="Serpin_fam"/>
</dbReference>
<evidence type="ECO:0000256" key="4">
    <source>
        <dbReference type="SAM" id="MobiDB-lite"/>
    </source>
</evidence>
<reference evidence="7 8" key="1">
    <citation type="submission" date="2025-05" db="UniProtKB">
        <authorList>
            <consortium name="RefSeq"/>
        </authorList>
    </citation>
    <scope>IDENTIFICATION</scope>
    <source>
        <tissue evidence="7 8">Whole Larva</tissue>
    </source>
</reference>
<dbReference type="InterPro" id="IPR036186">
    <property type="entry name" value="Serpin_sf"/>
</dbReference>
<feature type="domain" description="Serpin" evidence="5">
    <location>
        <begin position="1062"/>
        <end position="1498"/>
    </location>
</feature>
<keyword evidence="6" id="KW-1185">Reference proteome</keyword>
<dbReference type="InterPro" id="IPR023795">
    <property type="entry name" value="Serpin_CS"/>
</dbReference>
<feature type="compositionally biased region" description="Low complexity" evidence="4">
    <location>
        <begin position="426"/>
        <end position="462"/>
    </location>
</feature>
<evidence type="ECO:0000256" key="1">
    <source>
        <dbReference type="ARBA" id="ARBA00022690"/>
    </source>
</evidence>
<evidence type="ECO:0000256" key="3">
    <source>
        <dbReference type="RuleBase" id="RU000411"/>
    </source>
</evidence>
<evidence type="ECO:0000313" key="7">
    <source>
        <dbReference type="RefSeq" id="XP_017782641.1"/>
    </source>
</evidence>
<dbReference type="PANTHER" id="PTHR11461:SF372">
    <property type="entry name" value="ACCESSORY GLAND PROTEIN ACP76A-RELATED"/>
    <property type="match status" value="1"/>
</dbReference>
<accession>A0ABM1N741</accession>
<evidence type="ECO:0000313" key="6">
    <source>
        <dbReference type="Proteomes" id="UP000695000"/>
    </source>
</evidence>
<feature type="compositionally biased region" description="Polar residues" evidence="4">
    <location>
        <begin position="243"/>
        <end position="257"/>
    </location>
</feature>
<dbReference type="RefSeq" id="XP_017782642.1">
    <property type="nucleotide sequence ID" value="XM_017927153.1"/>
</dbReference>
<dbReference type="PANTHER" id="PTHR11461">
    <property type="entry name" value="SERINE PROTEASE INHIBITOR, SERPIN"/>
    <property type="match status" value="1"/>
</dbReference>
<keyword evidence="1" id="KW-0646">Protease inhibitor</keyword>
<sequence length="1502" mass="165608">MSWFIILLIAGCWAYPAQDPLEVDGPASRKILGSSVVTSVSVIMDGALTHFSDAVGKPVSRPASSAQVASPINLLNPDRYEFYTFDDSGDLVKRLMTLEEIHGIIANGDGEGFTYSTNYNSPEKNVNDVVSNVQNVLKSEMEVHKNLTNVALDTPDVSSNWSSILSTIFGGPNEQNNPQNSMTAETILLETSSPPAPIVKKPTPFKTSKVPQTTTSKITEVTTKMTESTTKKDEETTMKQNIEESTSANQEDMSTTADQEDLTPYPIKLETLPTKQFEVEEVLKTTSTERIEVPVITVSIISNANPPPAESQKESTEGSPVISIRPTTRRPSTQSLLNTTPVFKNNLQKVSTIKKPSSVKPSTLKPTMMSSTVRRPISSTTRTTLAPKIAATRATTIKPIKLQSSASEQITISTTELPKTEKTTKRTTTTTTTTTQAPTTTTTTTTTVAPTTTTTTTTTTEAPTTIKQTTMRPTTAVPIKRSTAATTTMKPTTAVPMKRVTVPSTTMKQTPTTIKESTMASTTFKQTESSLSTKENIVASTIMKQATTMKQTESSPTKEAVVSMTMIKEKLAIPTTEIPTTVNKNTEKNTEFESHPTHFIQIFELPPTTIRNDVVKEQQIQKNEAVESLKQTDLLSSIYLIDHKTNTKIPITTKEQLTTLLDRLPSESTTEIQRNKLSTNAMQLIKLSTTEKDVGTTKENMEITSTEEYEPTTYGKPTEIDKILDQLLLTSTNIYDINTEFASMSSEETTENLIADSTNYANQNDQTSTMEIPTTNIIAASIEQLFQQAVGILPNNSEIVTYETTTDAGTSTTMENLSTTTEDIPTSTIIEDDNSIREALKDAAESSISEVVNLERQEFTTTEEIPTTTEIMNDISTTPEIKETTELDFTTTEFSNVALNSTEAELEEEFLNTEASSQVELTTERLEMTTENNLETSTMSQPLTTQALAQVIKQVTDSNPKRRTTILAIITEHSQPPILKINKKEDDVVSSSSWSLVPTLNPHNKESVAQSENKPQIHVQPAKPVNLVPQLGLGLEASTKSQDVDINQFVALCNELAFGFWNSVTNGISAARSAFISPFAATSLLAMVFLGARGATSGEMNEILKLDDMVTFNPHLIFKNVTESIESSDKTGVATSIILRELYSDKSKGNLLNFYKERARQFYDGHVEEVSFKEVGDIIRKRTNMMVKRQTQGKIGEYMKDASIKVKAPLAGVSVSVFQTDCAQASTDGRDGELHFVVLPSIRQRRLVPVPAAVWRKGFLAGYEPSLDATAVSIGSNDQIVSTIFVIPGQQGIAAPGDGLARLERHLMTSAFKDGSWSRLLRSLIPRPGLEVQIPRFSHRSIINATVALQNMGMKDLFDSSKADLRGLNGVANDLYLSDILQVNQFATCGEGGIGEFHHSEIYPATANRTYRRSRKFKDVLQPEEALYDSEFLEEPRDYQRAFHDPLHDPSLFSLPLPLRPRQARLPEAPRLRFDRPFLYFVRHNPTGLILHMGRFNPRLLP</sequence>
<gene>
    <name evidence="7 8" type="primary">LOC108566983</name>
</gene>
<dbReference type="SUPFAM" id="SSF56574">
    <property type="entry name" value="Serpins"/>
    <property type="match status" value="1"/>
</dbReference>
<dbReference type="RefSeq" id="XP_017782641.1">
    <property type="nucleotide sequence ID" value="XM_017927152.1"/>
</dbReference>
<evidence type="ECO:0000256" key="2">
    <source>
        <dbReference type="ARBA" id="ARBA00022900"/>
    </source>
</evidence>
<feature type="region of interest" description="Disordered" evidence="4">
    <location>
        <begin position="416"/>
        <end position="462"/>
    </location>
</feature>
<feature type="compositionally biased region" description="Polar residues" evidence="4">
    <location>
        <begin position="325"/>
        <end position="335"/>
    </location>
</feature>
<dbReference type="InterPro" id="IPR042178">
    <property type="entry name" value="Serpin_sf_1"/>
</dbReference>
<evidence type="ECO:0000259" key="5">
    <source>
        <dbReference type="SMART" id="SM00093"/>
    </source>
</evidence>
<feature type="region of interest" description="Disordered" evidence="4">
    <location>
        <begin position="303"/>
        <end position="335"/>
    </location>
</feature>
<proteinExistence type="inferred from homology"/>
<dbReference type="Gene3D" id="2.30.39.10">
    <property type="entry name" value="Alpha-1-antitrypsin, domain 1"/>
    <property type="match status" value="2"/>
</dbReference>
<dbReference type="Gene3D" id="3.30.497.10">
    <property type="entry name" value="Antithrombin, subunit I, domain 2"/>
    <property type="match status" value="1"/>
</dbReference>
<keyword evidence="2" id="KW-0722">Serine protease inhibitor</keyword>
<dbReference type="GeneID" id="108566983"/>
<dbReference type="SMART" id="SM00093">
    <property type="entry name" value="SERPIN"/>
    <property type="match status" value="1"/>
</dbReference>
<dbReference type="InterPro" id="IPR042185">
    <property type="entry name" value="Serpin_sf_2"/>
</dbReference>
<feature type="compositionally biased region" description="Low complexity" evidence="4">
    <location>
        <begin position="213"/>
        <end position="228"/>
    </location>
</feature>
<comment type="similarity">
    <text evidence="3">Belongs to the serpin family.</text>
</comment>
<dbReference type="Proteomes" id="UP000695000">
    <property type="component" value="Unplaced"/>
</dbReference>
<feature type="region of interest" description="Disordered" evidence="4">
    <location>
        <begin position="355"/>
        <end position="382"/>
    </location>
</feature>
<name>A0ABM1N741_NICVS</name>